<gene>
    <name evidence="1" type="ORF">OESDEN_08035</name>
</gene>
<evidence type="ECO:0000313" key="2">
    <source>
        <dbReference type="Proteomes" id="UP000053660"/>
    </source>
</evidence>
<dbReference type="EMBL" id="KN551580">
    <property type="protein sequence ID" value="KHJ92086.1"/>
    <property type="molecule type" value="Genomic_DNA"/>
</dbReference>
<organism evidence="1 2">
    <name type="scientific">Oesophagostomum dentatum</name>
    <name type="common">Nodular worm</name>
    <dbReference type="NCBI Taxonomy" id="61180"/>
    <lineage>
        <taxon>Eukaryota</taxon>
        <taxon>Metazoa</taxon>
        <taxon>Ecdysozoa</taxon>
        <taxon>Nematoda</taxon>
        <taxon>Chromadorea</taxon>
        <taxon>Rhabditida</taxon>
        <taxon>Rhabditina</taxon>
        <taxon>Rhabditomorpha</taxon>
        <taxon>Strongyloidea</taxon>
        <taxon>Strongylidae</taxon>
        <taxon>Oesophagostomum</taxon>
    </lineage>
</organism>
<keyword evidence="2" id="KW-1185">Reference proteome</keyword>
<sequence>MLPFRDNPSECQEQFQVADASHSRKTMFHFVNMVIRDLAIEDTQEQWKEDYHFFIQWHGMAETSCMESDVFISTGIGNSSVYDGDIPATKLMMSFNRLATQYGMNATTPRQDQICKLVAATNVFGRYINGVPRKNVCDTAAKEEVRWSKHTD</sequence>
<reference evidence="1 2" key="1">
    <citation type="submission" date="2014-03" db="EMBL/GenBank/DDBJ databases">
        <title>Draft genome of the hookworm Oesophagostomum dentatum.</title>
        <authorList>
            <person name="Mitreva M."/>
        </authorList>
    </citation>
    <scope>NUCLEOTIDE SEQUENCE [LARGE SCALE GENOMIC DNA]</scope>
    <source>
        <strain evidence="1 2">OD-Hann</strain>
    </source>
</reference>
<accession>A0A0B1T7G8</accession>
<evidence type="ECO:0000313" key="1">
    <source>
        <dbReference type="EMBL" id="KHJ92086.1"/>
    </source>
</evidence>
<dbReference type="AlphaFoldDB" id="A0A0B1T7G8"/>
<protein>
    <submittedName>
        <fullName evidence="1">Uncharacterized protein</fullName>
    </submittedName>
</protein>
<dbReference type="Proteomes" id="UP000053660">
    <property type="component" value="Unassembled WGS sequence"/>
</dbReference>
<proteinExistence type="predicted"/>
<name>A0A0B1T7G8_OESDE</name>
<dbReference type="OrthoDB" id="5803672at2759"/>